<dbReference type="AlphaFoldDB" id="A0A5E4QC00"/>
<dbReference type="PANTHER" id="PTHR15508:SF9">
    <property type="entry name" value="SORTING NEXIN-15"/>
    <property type="match status" value="1"/>
</dbReference>
<dbReference type="Proteomes" id="UP000324832">
    <property type="component" value="Unassembled WGS sequence"/>
</dbReference>
<dbReference type="GO" id="GO:0004672">
    <property type="term" value="F:protein kinase activity"/>
    <property type="evidence" value="ECO:0007669"/>
    <property type="project" value="InterPro"/>
</dbReference>
<feature type="domain" description="Protein kinase" evidence="1">
    <location>
        <begin position="44"/>
        <end position="348"/>
    </location>
</feature>
<accession>A0A5E4QC00</accession>
<name>A0A5E4QC00_9NEOP</name>
<evidence type="ECO:0000313" key="2">
    <source>
        <dbReference type="EMBL" id="VVC95802.1"/>
    </source>
</evidence>
<evidence type="ECO:0000259" key="1">
    <source>
        <dbReference type="PROSITE" id="PS50011"/>
    </source>
</evidence>
<dbReference type="PROSITE" id="PS50011">
    <property type="entry name" value="PROTEIN_KINASE_DOM"/>
    <property type="match status" value="1"/>
</dbReference>
<dbReference type="InterPro" id="IPR051866">
    <property type="entry name" value="Intracell_Sig-Traffick_Protein"/>
</dbReference>
<reference evidence="2 3" key="1">
    <citation type="submission" date="2017-07" db="EMBL/GenBank/DDBJ databases">
        <authorList>
            <person name="Talla V."/>
            <person name="Backstrom N."/>
        </authorList>
    </citation>
    <scope>NUCLEOTIDE SEQUENCE [LARGE SCALE GENOMIC DNA]</scope>
</reference>
<sequence length="348" mass="38717">MQSPINMSETDIQAEISQIPIYEAADVELRLSPVLPKANSFESLSSLESISSDLYDELSKISVQDVKPCVKVLPDLINFEIPSTSKMKDYHSDLSLSCTNDGQEGKNERETYKVSKNQTLSNFDLRNDCIADKSISNTLNRSLSDDCADTSNVSETVKREELDRYVDSTLRKSFSLSNTLTGSESEDVCDGQTLRECQSVCNSIIRTECSISDVTSRRVSMSSSVSGKETEDGYVFEAGDLNPSNILLGEGGQIILTYFYYYPDVAVSVSSPHRAYIAPELFARPLDSAVDDRLRHVCDFWSFGAILYELICGVRLGAGPGGIAEIKQHPYFQHIDWTHVYNSWLVPD</sequence>
<dbReference type="InterPro" id="IPR000719">
    <property type="entry name" value="Prot_kinase_dom"/>
</dbReference>
<gene>
    <name evidence="2" type="ORF">LSINAPIS_LOCUS7440</name>
</gene>
<evidence type="ECO:0000313" key="3">
    <source>
        <dbReference type="Proteomes" id="UP000324832"/>
    </source>
</evidence>
<protein>
    <recommendedName>
        <fullName evidence="1">Protein kinase domain-containing protein</fullName>
    </recommendedName>
</protein>
<proteinExistence type="predicted"/>
<dbReference type="EMBL" id="FZQP02002448">
    <property type="protein sequence ID" value="VVC95802.1"/>
    <property type="molecule type" value="Genomic_DNA"/>
</dbReference>
<keyword evidence="3" id="KW-1185">Reference proteome</keyword>
<dbReference type="Gene3D" id="1.10.510.10">
    <property type="entry name" value="Transferase(Phosphotransferase) domain 1"/>
    <property type="match status" value="1"/>
</dbReference>
<dbReference type="GO" id="GO:0005524">
    <property type="term" value="F:ATP binding"/>
    <property type="evidence" value="ECO:0007669"/>
    <property type="project" value="InterPro"/>
</dbReference>
<dbReference type="SUPFAM" id="SSF56112">
    <property type="entry name" value="Protein kinase-like (PK-like)"/>
    <property type="match status" value="1"/>
</dbReference>
<organism evidence="2 3">
    <name type="scientific">Leptidea sinapis</name>
    <dbReference type="NCBI Taxonomy" id="189913"/>
    <lineage>
        <taxon>Eukaryota</taxon>
        <taxon>Metazoa</taxon>
        <taxon>Ecdysozoa</taxon>
        <taxon>Arthropoda</taxon>
        <taxon>Hexapoda</taxon>
        <taxon>Insecta</taxon>
        <taxon>Pterygota</taxon>
        <taxon>Neoptera</taxon>
        <taxon>Endopterygota</taxon>
        <taxon>Lepidoptera</taxon>
        <taxon>Glossata</taxon>
        <taxon>Ditrysia</taxon>
        <taxon>Papilionoidea</taxon>
        <taxon>Pieridae</taxon>
        <taxon>Dismorphiinae</taxon>
        <taxon>Leptidea</taxon>
    </lineage>
</organism>
<dbReference type="InterPro" id="IPR011009">
    <property type="entry name" value="Kinase-like_dom_sf"/>
</dbReference>
<dbReference type="PANTHER" id="PTHR15508">
    <property type="entry name" value="RIBOSOMAL PROTEIN S6 KINASE"/>
    <property type="match status" value="1"/>
</dbReference>